<keyword evidence="1" id="KW-0378">Hydrolase</keyword>
<gene>
    <name evidence="1" type="ORF">M1E25_11740</name>
</gene>
<proteinExistence type="predicted"/>
<keyword evidence="2" id="KW-1185">Reference proteome</keyword>
<dbReference type="InterPro" id="IPR006439">
    <property type="entry name" value="HAD-SF_hydro_IA"/>
</dbReference>
<dbReference type="Gene3D" id="1.10.150.240">
    <property type="entry name" value="Putative phosphatase, domain 2"/>
    <property type="match status" value="1"/>
</dbReference>
<dbReference type="SUPFAM" id="SSF56784">
    <property type="entry name" value="HAD-like"/>
    <property type="match status" value="1"/>
</dbReference>
<dbReference type="SFLD" id="SFLDS00003">
    <property type="entry name" value="Haloacid_Dehalogenase"/>
    <property type="match status" value="1"/>
</dbReference>
<dbReference type="GO" id="GO:0016787">
    <property type="term" value="F:hydrolase activity"/>
    <property type="evidence" value="ECO:0007669"/>
    <property type="project" value="UniProtKB-KW"/>
</dbReference>
<dbReference type="InterPro" id="IPR051806">
    <property type="entry name" value="HAD-like_SPP"/>
</dbReference>
<dbReference type="Gene3D" id="3.40.50.1000">
    <property type="entry name" value="HAD superfamily/HAD-like"/>
    <property type="match status" value="1"/>
</dbReference>
<dbReference type="PANTHER" id="PTHR43481">
    <property type="entry name" value="FRUCTOSE-1-PHOSPHATE PHOSPHATASE"/>
    <property type="match status" value="1"/>
</dbReference>
<dbReference type="RefSeq" id="WP_251413794.1">
    <property type="nucleotide sequence ID" value="NZ_JAMQGM010000024.1"/>
</dbReference>
<dbReference type="InterPro" id="IPR036412">
    <property type="entry name" value="HAD-like_sf"/>
</dbReference>
<dbReference type="InterPro" id="IPR023214">
    <property type="entry name" value="HAD_sf"/>
</dbReference>
<name>A0ABT0X655_9ACTN</name>
<accession>A0ABT0X655</accession>
<evidence type="ECO:0000313" key="1">
    <source>
        <dbReference type="EMBL" id="MCM2578022.1"/>
    </source>
</evidence>
<dbReference type="SFLD" id="SFLDG01129">
    <property type="entry name" value="C1.5:_HAD__Beta-PGM__Phosphata"/>
    <property type="match status" value="1"/>
</dbReference>
<protein>
    <submittedName>
        <fullName evidence="1">HAD-IA family hydrolase</fullName>
    </submittedName>
</protein>
<dbReference type="EMBL" id="JAMQGM010000024">
    <property type="protein sequence ID" value="MCM2578022.1"/>
    <property type="molecule type" value="Genomic_DNA"/>
</dbReference>
<dbReference type="Proteomes" id="UP001167160">
    <property type="component" value="Unassembled WGS sequence"/>
</dbReference>
<sequence>MTGDSAPAGRRRCVLFDVDGTLIDAVDNQRRVWRTWAGRYALDPDEVHRVALRTMPMETFARVAPDRDPLECLAALHELEDEDVRSGVYTAFDGASDLLHGLAPGSWALVTSNYEHRVRGRFARTGLPVPELIVDAAAVAEGKPSPVPYLLAARRLGADPGDCLVVEDAPSGVRSALRAGMTVWGVNAPSAVDGVHRHFGSLREAVPDILGFGTGGPRASAT</sequence>
<evidence type="ECO:0000313" key="2">
    <source>
        <dbReference type="Proteomes" id="UP001167160"/>
    </source>
</evidence>
<dbReference type="Pfam" id="PF00702">
    <property type="entry name" value="Hydrolase"/>
    <property type="match status" value="1"/>
</dbReference>
<dbReference type="NCBIfam" id="TIGR01509">
    <property type="entry name" value="HAD-SF-IA-v3"/>
    <property type="match status" value="1"/>
</dbReference>
<dbReference type="InterPro" id="IPR023198">
    <property type="entry name" value="PGP-like_dom2"/>
</dbReference>
<organism evidence="1 2">
    <name type="scientific">Streptomyces meridianus</name>
    <dbReference type="NCBI Taxonomy" id="2938945"/>
    <lineage>
        <taxon>Bacteria</taxon>
        <taxon>Bacillati</taxon>
        <taxon>Actinomycetota</taxon>
        <taxon>Actinomycetes</taxon>
        <taxon>Kitasatosporales</taxon>
        <taxon>Streptomycetaceae</taxon>
        <taxon>Streptomyces</taxon>
    </lineage>
</organism>
<reference evidence="1" key="1">
    <citation type="journal article" date="2023" name="Int. J. Syst. Evol. Microbiol.">
        <title>Streptomyces meridianus sp. nov. isolated from brackish water of the Tagus estuary in Alcochete, Portugal.</title>
        <authorList>
            <person name="Santos J.D.N."/>
            <person name="Klimek D."/>
            <person name="Calusinska M."/>
            <person name="Lobo Da Cunha A."/>
            <person name="Catita J."/>
            <person name="Goncalves H."/>
            <person name="Gonzalez I."/>
            <person name="Reyes F."/>
            <person name="Lage O.M."/>
        </authorList>
    </citation>
    <scope>NUCLEOTIDE SEQUENCE</scope>
    <source>
        <strain evidence="1">MTZ3.1</strain>
    </source>
</reference>
<comment type="caution">
    <text evidence="1">The sequence shown here is derived from an EMBL/GenBank/DDBJ whole genome shotgun (WGS) entry which is preliminary data.</text>
</comment>
<dbReference type="PANTHER" id="PTHR43481:SF4">
    <property type="entry name" value="GLYCEROL-1-PHOSPHATE PHOSPHOHYDROLASE 1-RELATED"/>
    <property type="match status" value="1"/>
</dbReference>